<keyword evidence="2" id="KW-0560">Oxidoreductase</keyword>
<gene>
    <name evidence="3" type="ORF">SAMN04488693_110115</name>
</gene>
<accession>A0A1G8K8R6</accession>
<dbReference type="STRING" id="335973.SAMN04488693_110115"/>
<proteinExistence type="inferred from homology"/>
<protein>
    <submittedName>
        <fullName evidence="3">Malate/lactate/ureidoglycolate dehydrogenase, LDH2 family</fullName>
    </submittedName>
</protein>
<reference evidence="3 4" key="1">
    <citation type="submission" date="2016-10" db="EMBL/GenBank/DDBJ databases">
        <authorList>
            <person name="de Groot N.N."/>
        </authorList>
    </citation>
    <scope>NUCLEOTIDE SEQUENCE [LARGE SCALE GENOMIC DNA]</scope>
    <source>
        <strain evidence="3 4">NP_1H</strain>
    </source>
</reference>
<sequence length="357" mass="37754">MKQYAADTVRKQILSVLAAWGMAPERAEITAEVMVDTDLLGIDSHGISMLPMYQRLIDAGKLDTGAEMVIEREGASTAVVNGGHNLGHSTMVTAMQLATAKARETGVGVVTVKRSHHFGAAGYYARIAVDSGQIGLVTSTTPTKTVVPTRGSRPVLGTNPLAFAAPSANADEPFLLDMSTSTVAMNKVKVYDYLSKPLPAGWVLDGLAQPVTDSHAAYSQLREQQHGGLSPLGGTEALSSHKGYGLALMVQILAGALAGATFAPLREPSDPNDIGHFCLVIDPAFFGDREQFAASVSQIVDTLRAEPPASPDRPVLVPGDIERTVRAERLEGGIPLSDALVGQIRDICTHNEAPFHL</sequence>
<dbReference type="Pfam" id="PF02615">
    <property type="entry name" value="Ldh_2"/>
    <property type="match status" value="1"/>
</dbReference>
<dbReference type="PANTHER" id="PTHR11091:SF0">
    <property type="entry name" value="MALATE DEHYDROGENASE"/>
    <property type="match status" value="1"/>
</dbReference>
<dbReference type="InterPro" id="IPR043143">
    <property type="entry name" value="Mal/L-sulf/L-lact_DH-like_NADP"/>
</dbReference>
<dbReference type="Proteomes" id="UP000199258">
    <property type="component" value="Unassembled WGS sequence"/>
</dbReference>
<dbReference type="PANTHER" id="PTHR11091">
    <property type="entry name" value="OXIDOREDUCTASE-RELATED"/>
    <property type="match status" value="1"/>
</dbReference>
<evidence type="ECO:0000313" key="4">
    <source>
        <dbReference type="Proteomes" id="UP000199258"/>
    </source>
</evidence>
<comment type="similarity">
    <text evidence="1">Belongs to the LDH2/MDH2 oxidoreductase family.</text>
</comment>
<dbReference type="InterPro" id="IPR043144">
    <property type="entry name" value="Mal/L-sulf/L-lact_DH-like_ah"/>
</dbReference>
<dbReference type="InterPro" id="IPR003767">
    <property type="entry name" value="Malate/L-lactate_DH-like"/>
</dbReference>
<keyword evidence="4" id="KW-1185">Reference proteome</keyword>
<dbReference type="EMBL" id="FNDT01000010">
    <property type="protein sequence ID" value="SDI39783.1"/>
    <property type="molecule type" value="Genomic_DNA"/>
</dbReference>
<dbReference type="Gene3D" id="1.10.1530.10">
    <property type="match status" value="1"/>
</dbReference>
<dbReference type="OrthoDB" id="924592at2"/>
<organism evidence="3 4">
    <name type="scientific">Arthrobacter subterraneus</name>
    <dbReference type="NCBI Taxonomy" id="335973"/>
    <lineage>
        <taxon>Bacteria</taxon>
        <taxon>Bacillati</taxon>
        <taxon>Actinomycetota</taxon>
        <taxon>Actinomycetes</taxon>
        <taxon>Micrococcales</taxon>
        <taxon>Micrococcaceae</taxon>
        <taxon>Arthrobacter</taxon>
    </lineage>
</organism>
<evidence type="ECO:0000256" key="2">
    <source>
        <dbReference type="ARBA" id="ARBA00023002"/>
    </source>
</evidence>
<dbReference type="Gene3D" id="3.30.1370.60">
    <property type="entry name" value="Hypothetical oxidoreductase yiak, domain 2"/>
    <property type="match status" value="1"/>
</dbReference>
<dbReference type="AlphaFoldDB" id="A0A1G8K8R6"/>
<evidence type="ECO:0000313" key="3">
    <source>
        <dbReference type="EMBL" id="SDI39783.1"/>
    </source>
</evidence>
<name>A0A1G8K8R6_9MICC</name>
<evidence type="ECO:0000256" key="1">
    <source>
        <dbReference type="ARBA" id="ARBA00006056"/>
    </source>
</evidence>
<dbReference type="GO" id="GO:0016491">
    <property type="term" value="F:oxidoreductase activity"/>
    <property type="evidence" value="ECO:0007669"/>
    <property type="project" value="UniProtKB-KW"/>
</dbReference>
<dbReference type="InterPro" id="IPR036111">
    <property type="entry name" value="Mal/L-sulfo/L-lacto_DH-like_sf"/>
</dbReference>
<dbReference type="RefSeq" id="WP_090586975.1">
    <property type="nucleotide sequence ID" value="NZ_FNDT01000010.1"/>
</dbReference>
<dbReference type="SUPFAM" id="SSF89733">
    <property type="entry name" value="L-sulfolactate dehydrogenase-like"/>
    <property type="match status" value="1"/>
</dbReference>